<evidence type="ECO:0000313" key="1">
    <source>
        <dbReference type="EMBL" id="SJL08184.1"/>
    </source>
</evidence>
<evidence type="ECO:0000313" key="2">
    <source>
        <dbReference type="Proteomes" id="UP000219338"/>
    </source>
</evidence>
<reference evidence="2" key="1">
    <citation type="journal article" date="2017" name="Nat. Ecol. Evol.">
        <title>Genome expansion and lineage-specific genetic innovations in the forest pathogenic fungi Armillaria.</title>
        <authorList>
            <person name="Sipos G."/>
            <person name="Prasanna A.N."/>
            <person name="Walter M.C."/>
            <person name="O'Connor E."/>
            <person name="Balint B."/>
            <person name="Krizsan K."/>
            <person name="Kiss B."/>
            <person name="Hess J."/>
            <person name="Varga T."/>
            <person name="Slot J."/>
            <person name="Riley R."/>
            <person name="Boka B."/>
            <person name="Rigling D."/>
            <person name="Barry K."/>
            <person name="Lee J."/>
            <person name="Mihaltcheva S."/>
            <person name="LaButti K."/>
            <person name="Lipzen A."/>
            <person name="Waldron R."/>
            <person name="Moloney N.M."/>
            <person name="Sperisen C."/>
            <person name="Kredics L."/>
            <person name="Vagvoelgyi C."/>
            <person name="Patrignani A."/>
            <person name="Fitzpatrick D."/>
            <person name="Nagy I."/>
            <person name="Doyle S."/>
            <person name="Anderson J.B."/>
            <person name="Grigoriev I.V."/>
            <person name="Gueldener U."/>
            <person name="Muensterkoetter M."/>
            <person name="Nagy L.G."/>
        </authorList>
    </citation>
    <scope>NUCLEOTIDE SEQUENCE [LARGE SCALE GENOMIC DNA]</scope>
    <source>
        <strain evidence="2">C18/9</strain>
    </source>
</reference>
<sequence length="100" mass="10935">MLTPVLPPLPNTFRIGATPSLYQRRVLRSTAISANPTCFEPRRRITFGMRDDRQRRAGATGVEMVAGKSMVDARPAPLQTPHDLDTSINAALDFPASNEG</sequence>
<name>A0A284RHE7_ARMOS</name>
<dbReference type="Proteomes" id="UP000219338">
    <property type="component" value="Unassembled WGS sequence"/>
</dbReference>
<proteinExistence type="predicted"/>
<accession>A0A284RHE7</accession>
<dbReference type="EMBL" id="FUEG01000009">
    <property type="protein sequence ID" value="SJL08184.1"/>
    <property type="molecule type" value="Genomic_DNA"/>
</dbReference>
<organism evidence="1 2">
    <name type="scientific">Armillaria ostoyae</name>
    <name type="common">Armillaria root rot fungus</name>
    <dbReference type="NCBI Taxonomy" id="47428"/>
    <lineage>
        <taxon>Eukaryota</taxon>
        <taxon>Fungi</taxon>
        <taxon>Dikarya</taxon>
        <taxon>Basidiomycota</taxon>
        <taxon>Agaricomycotina</taxon>
        <taxon>Agaricomycetes</taxon>
        <taxon>Agaricomycetidae</taxon>
        <taxon>Agaricales</taxon>
        <taxon>Marasmiineae</taxon>
        <taxon>Physalacriaceae</taxon>
        <taxon>Armillaria</taxon>
    </lineage>
</organism>
<protein>
    <submittedName>
        <fullName evidence="1">Uncharacterized protein</fullName>
    </submittedName>
</protein>
<keyword evidence="2" id="KW-1185">Reference proteome</keyword>
<dbReference type="AlphaFoldDB" id="A0A284RHE7"/>
<gene>
    <name evidence="1" type="ORF">ARMOST_11547</name>
</gene>
<dbReference type="OrthoDB" id="10505463at2759"/>